<proteinExistence type="predicted"/>
<evidence type="ECO:0000313" key="1">
    <source>
        <dbReference type="EMBL" id="EHJ15022.1"/>
    </source>
</evidence>
<accession>G5IYG3</accession>
<dbReference type="NCBIfam" id="TIGR02595">
    <property type="entry name" value="PEP_CTERM"/>
    <property type="match status" value="1"/>
</dbReference>
<dbReference type="NCBIfam" id="TIGR04155">
    <property type="entry name" value="cyano_PEP"/>
    <property type="match status" value="1"/>
</dbReference>
<dbReference type="AlphaFoldDB" id="G5IYG3"/>
<dbReference type="InterPro" id="IPR026374">
    <property type="entry name" value="Cyano_PEP"/>
</dbReference>
<dbReference type="Proteomes" id="UP000003477">
    <property type="component" value="Unassembled WGS sequence"/>
</dbReference>
<protein>
    <recommendedName>
        <fullName evidence="3">PEP-CTERM protein-sorting domain-containing protein</fullName>
    </recommendedName>
</protein>
<comment type="caution">
    <text evidence="1">The sequence shown here is derived from an EMBL/GenBank/DDBJ whole genome shotgun (WGS) entry which is preliminary data.</text>
</comment>
<dbReference type="EMBL" id="AESD01000051">
    <property type="protein sequence ID" value="EHJ15022.1"/>
    <property type="molecule type" value="Genomic_DNA"/>
</dbReference>
<dbReference type="GeneID" id="88769827"/>
<organism evidence="1 2">
    <name type="scientific">Crocosphaera watsonii WH 0003</name>
    <dbReference type="NCBI Taxonomy" id="423471"/>
    <lineage>
        <taxon>Bacteria</taxon>
        <taxon>Bacillati</taxon>
        <taxon>Cyanobacteriota</taxon>
        <taxon>Cyanophyceae</taxon>
        <taxon>Oscillatoriophycideae</taxon>
        <taxon>Chroococcales</taxon>
        <taxon>Aphanothecaceae</taxon>
        <taxon>Crocosphaera</taxon>
    </lineage>
</organism>
<sequence length="270" mass="29617">MTIFNPPKFVTRSLIGTVGLSAIAFSGMTESVKAANFQGSFSVPGVPVQTVVFDKYDANGNEIETGTFTTEMEDISFNLQIPDLGTVMVREDPNKVSSGKTTVNDTGDGNFQIEDSYFDIYTQLSLDGGTTWLDSVDANGNSAPMRVELAQAPNPSSNQFGCISSNHFLPPDCGGYWSQFHSWFWIIDPQTNNLIATIHLSNVFHFGFSNVNRVALPNLDQREIFISEVQVDVEVEMVPEPLTILGSFTALGFGTFFKRKVGKKAQQDKA</sequence>
<reference evidence="1 2" key="1">
    <citation type="journal article" date="2011" name="Front. Microbiol.">
        <title>Two Strains of Crocosphaera watsonii with Highly Conserved Genomes are Distinguished by Strain-Specific Features.</title>
        <authorList>
            <person name="Bench S.R."/>
            <person name="Ilikchyan I.N."/>
            <person name="Tripp H.J."/>
            <person name="Zehr J.P."/>
        </authorList>
    </citation>
    <scope>NUCLEOTIDE SEQUENCE [LARGE SCALE GENOMIC DNA]</scope>
    <source>
        <strain evidence="1 2">WH 0003</strain>
    </source>
</reference>
<evidence type="ECO:0000313" key="2">
    <source>
        <dbReference type="Proteomes" id="UP000003477"/>
    </source>
</evidence>
<name>G5IYG3_CROWT</name>
<gene>
    <name evidence="1" type="ORF">CWATWH0003_0314</name>
</gene>
<evidence type="ECO:0008006" key="3">
    <source>
        <dbReference type="Google" id="ProtNLM"/>
    </source>
</evidence>
<dbReference type="RefSeq" id="WP_007308972.1">
    <property type="nucleotide sequence ID" value="NZ_AESD01000051.1"/>
</dbReference>
<dbReference type="PATRIC" id="fig|423471.3.peg.285"/>
<dbReference type="InterPro" id="IPR013424">
    <property type="entry name" value="Ice-binding_C"/>
</dbReference>